<keyword evidence="2" id="KW-1185">Reference proteome</keyword>
<dbReference type="Proteomes" id="UP000001307">
    <property type="component" value="Unassembled WGS sequence"/>
</dbReference>
<proteinExistence type="predicted"/>
<evidence type="ECO:0000313" key="1">
    <source>
        <dbReference type="EMBL" id="CBY23253.1"/>
    </source>
</evidence>
<organism evidence="1">
    <name type="scientific">Oikopleura dioica</name>
    <name type="common">Tunicate</name>
    <dbReference type="NCBI Taxonomy" id="34765"/>
    <lineage>
        <taxon>Eukaryota</taxon>
        <taxon>Metazoa</taxon>
        <taxon>Chordata</taxon>
        <taxon>Tunicata</taxon>
        <taxon>Appendicularia</taxon>
        <taxon>Copelata</taxon>
        <taxon>Oikopleuridae</taxon>
        <taxon>Oikopleura</taxon>
    </lineage>
</organism>
<dbReference type="AlphaFoldDB" id="E4X0F4"/>
<dbReference type="EMBL" id="FN653020">
    <property type="protein sequence ID" value="CBY23253.1"/>
    <property type="molecule type" value="Genomic_DNA"/>
</dbReference>
<reference evidence="1" key="1">
    <citation type="journal article" date="2010" name="Science">
        <title>Plasticity of animal genome architecture unmasked by rapid evolution of a pelagic tunicate.</title>
        <authorList>
            <person name="Denoeud F."/>
            <person name="Henriet S."/>
            <person name="Mungpakdee S."/>
            <person name="Aury J.M."/>
            <person name="Da Silva C."/>
            <person name="Brinkmann H."/>
            <person name="Mikhaleva J."/>
            <person name="Olsen L.C."/>
            <person name="Jubin C."/>
            <person name="Canestro C."/>
            <person name="Bouquet J.M."/>
            <person name="Danks G."/>
            <person name="Poulain J."/>
            <person name="Campsteijn C."/>
            <person name="Adamski M."/>
            <person name="Cross I."/>
            <person name="Yadetie F."/>
            <person name="Muffato M."/>
            <person name="Louis A."/>
            <person name="Butcher S."/>
            <person name="Tsagkogeorga G."/>
            <person name="Konrad A."/>
            <person name="Singh S."/>
            <person name="Jensen M.F."/>
            <person name="Cong E.H."/>
            <person name="Eikeseth-Otteraa H."/>
            <person name="Noel B."/>
            <person name="Anthouard V."/>
            <person name="Porcel B.M."/>
            <person name="Kachouri-Lafond R."/>
            <person name="Nishino A."/>
            <person name="Ugolini M."/>
            <person name="Chourrout P."/>
            <person name="Nishida H."/>
            <person name="Aasland R."/>
            <person name="Huzurbazar S."/>
            <person name="Westhof E."/>
            <person name="Delsuc F."/>
            <person name="Lehrach H."/>
            <person name="Reinhardt R."/>
            <person name="Weissenbach J."/>
            <person name="Roy S.W."/>
            <person name="Artiguenave F."/>
            <person name="Postlethwait J.H."/>
            <person name="Manak J.R."/>
            <person name="Thompson E.M."/>
            <person name="Jaillon O."/>
            <person name="Du Pasquier L."/>
            <person name="Boudinot P."/>
            <person name="Liberles D.A."/>
            <person name="Volff J.N."/>
            <person name="Philippe H."/>
            <person name="Lenhard B."/>
            <person name="Roest Crollius H."/>
            <person name="Wincker P."/>
            <person name="Chourrout D."/>
        </authorList>
    </citation>
    <scope>NUCLEOTIDE SEQUENCE [LARGE SCALE GENOMIC DNA]</scope>
</reference>
<evidence type="ECO:0000313" key="2">
    <source>
        <dbReference type="Proteomes" id="UP000001307"/>
    </source>
</evidence>
<gene>
    <name evidence="1" type="ORF">GSOID_T00015187001</name>
</gene>
<sequence length="49" mass="5578">MIVATSSSTIHNKKSSQRMRLRLANITSSRLSLTFYSRNSNEPQMSSFL</sequence>
<dbReference type="InParanoid" id="E4X0F4"/>
<accession>E4X0F4</accession>
<protein>
    <submittedName>
        <fullName evidence="1">Uncharacterized protein</fullName>
    </submittedName>
</protein>
<name>E4X0F4_OIKDI</name>